<dbReference type="STRING" id="1513793.SAMN06296036_12632"/>
<accession>A0A1Y6CJV8</accession>
<organism evidence="1 2">
    <name type="scientific">Pseudobacteriovorax antillogorgiicola</name>
    <dbReference type="NCBI Taxonomy" id="1513793"/>
    <lineage>
        <taxon>Bacteria</taxon>
        <taxon>Pseudomonadati</taxon>
        <taxon>Bdellovibrionota</taxon>
        <taxon>Oligoflexia</taxon>
        <taxon>Oligoflexales</taxon>
        <taxon>Pseudobacteriovoracaceae</taxon>
        <taxon>Pseudobacteriovorax</taxon>
    </lineage>
</organism>
<dbReference type="EMBL" id="FWZT01000026">
    <property type="protein sequence ID" value="SMF71120.1"/>
    <property type="molecule type" value="Genomic_DNA"/>
</dbReference>
<dbReference type="RefSeq" id="WP_132324285.1">
    <property type="nucleotide sequence ID" value="NZ_FWZT01000026.1"/>
</dbReference>
<keyword evidence="2" id="KW-1185">Reference proteome</keyword>
<reference evidence="2" key="1">
    <citation type="submission" date="2017-04" db="EMBL/GenBank/DDBJ databases">
        <authorList>
            <person name="Varghese N."/>
            <person name="Submissions S."/>
        </authorList>
    </citation>
    <scope>NUCLEOTIDE SEQUENCE [LARGE SCALE GENOMIC DNA]</scope>
    <source>
        <strain evidence="2">RKEM611</strain>
    </source>
</reference>
<name>A0A1Y6CJV8_9BACT</name>
<evidence type="ECO:0000313" key="2">
    <source>
        <dbReference type="Proteomes" id="UP000192907"/>
    </source>
</evidence>
<evidence type="ECO:0000313" key="1">
    <source>
        <dbReference type="EMBL" id="SMF71120.1"/>
    </source>
</evidence>
<sequence length="301" mass="33745">MRWMLLIGALLGSQALAQSNVRRLLQDWQYRMEEHRDDGLIRDIDVAPVVLVSVMDGQDRASDALSNQTYSTASKIFGRQLMDCQECLRPEVRPGKGLYYRYGFISLDDVRNIYEGKELQPRSALWVAYADGSLSYRLVSLKTGRVIYSDTIQEDLDWNSRSIRNFTKSRMKERYGRQDAIYHHTWEMGLYPNFNLSYNFLNQWGENNDQLSGLTISVINPTLAIGAAYYKVLDLDNAPIVGAKLLVKIPEALASESGESSSGSSLVVQAIAKHPFPGNWGGLSGMVTVDTEGTVSIGVSW</sequence>
<dbReference type="AlphaFoldDB" id="A0A1Y6CJV8"/>
<dbReference type="Proteomes" id="UP000192907">
    <property type="component" value="Unassembled WGS sequence"/>
</dbReference>
<gene>
    <name evidence="1" type="ORF">SAMN06296036_12632</name>
</gene>
<protein>
    <submittedName>
        <fullName evidence="1">Uncharacterized protein</fullName>
    </submittedName>
</protein>
<proteinExistence type="predicted"/>